<sequence length="738" mass="80577">MSNGQVGQDKKNPFQKETEIPGQEPSVFQKETDVPDVTFSQVEGVPEIPFLEELGTLDPELLKTISQAQATFAPEATFALPERFKETRPRGIFEKPGVITLDDIFSGEVEPLMPAASIAIKDRATGFESADVTGIRPLRGPIGRGPIGGTVRMAMNMTSFFARPAETVLGLITAPVLTYHGMREFNQNSGVITRIIAGVAGPAATRPGELRKDSEKLREEFVRITGEMSLYEQEEARRGFSAVLAAAAAQRILFLGLSGPATSFLKQIGVPGSVALRSKLLRHQVAAVGSLGVFGAVGGDPQEMEKNFVAFALAAIPLGLVFHSFKAIGRATPKVNNGPSRALVYQQERAARPFNQETTVVPEVRVEPITDPARLLGRPREEVVSRPGKEIVRTKEDPSIVSTEEIRSSTNEQLITRTEEAVTADKNIIVDLFGEEGAKRYNGLLRQENSLDVERADRASDARQVMEEDLTKPEQDRLFGIGGKEGVAGEELVPFINELKRNTREALEGEPTELLMNTVVRELTERKPESDPVSMIRLRGAIDELNNRGVSIEQAMEGSLTARSRTLGVSEADLRELLARKIADLQAREVVPLGPKEPEPLNPDVLAVRLDNYVQNNGDVTKIIIQNLDIEPSGMVVVPGAETPSRALTLAREIEGKDAIVAVHLRPDGRFDIAVGRKGSPLDNPNNFKQFTNEGYFAGQKISVNGENLIYIGKSGEQAFVRVPGDPRLIKIDTKDIR</sequence>
<feature type="region of interest" description="Disordered" evidence="1">
    <location>
        <begin position="1"/>
        <end position="33"/>
    </location>
</feature>
<gene>
    <name evidence="2" type="ORF">LCGC14_0908950</name>
</gene>
<protein>
    <submittedName>
        <fullName evidence="2">Uncharacterized protein</fullName>
    </submittedName>
</protein>
<feature type="compositionally biased region" description="Basic and acidic residues" evidence="1">
    <location>
        <begin position="8"/>
        <end position="19"/>
    </location>
</feature>
<dbReference type="AlphaFoldDB" id="A0A0F9PEZ2"/>
<evidence type="ECO:0000256" key="1">
    <source>
        <dbReference type="SAM" id="MobiDB-lite"/>
    </source>
</evidence>
<reference evidence="2" key="1">
    <citation type="journal article" date="2015" name="Nature">
        <title>Complex archaea that bridge the gap between prokaryotes and eukaryotes.</title>
        <authorList>
            <person name="Spang A."/>
            <person name="Saw J.H."/>
            <person name="Jorgensen S.L."/>
            <person name="Zaremba-Niedzwiedzka K."/>
            <person name="Martijn J."/>
            <person name="Lind A.E."/>
            <person name="van Eijk R."/>
            <person name="Schleper C."/>
            <person name="Guy L."/>
            <person name="Ettema T.J."/>
        </authorList>
    </citation>
    <scope>NUCLEOTIDE SEQUENCE</scope>
</reference>
<name>A0A0F9PEZ2_9ZZZZ</name>
<organism evidence="2">
    <name type="scientific">marine sediment metagenome</name>
    <dbReference type="NCBI Taxonomy" id="412755"/>
    <lineage>
        <taxon>unclassified sequences</taxon>
        <taxon>metagenomes</taxon>
        <taxon>ecological metagenomes</taxon>
    </lineage>
</organism>
<proteinExistence type="predicted"/>
<comment type="caution">
    <text evidence="2">The sequence shown here is derived from an EMBL/GenBank/DDBJ whole genome shotgun (WGS) entry which is preliminary data.</text>
</comment>
<evidence type="ECO:0000313" key="2">
    <source>
        <dbReference type="EMBL" id="KKN23052.1"/>
    </source>
</evidence>
<accession>A0A0F9PEZ2</accession>
<feature type="non-terminal residue" evidence="2">
    <location>
        <position position="738"/>
    </location>
</feature>
<dbReference type="EMBL" id="LAZR01003010">
    <property type="protein sequence ID" value="KKN23052.1"/>
    <property type="molecule type" value="Genomic_DNA"/>
</dbReference>